<gene>
    <name evidence="1" type="ORF">S06H3_53737</name>
</gene>
<accession>X1PPG7</accession>
<proteinExistence type="predicted"/>
<dbReference type="EMBL" id="BARV01034293">
    <property type="protein sequence ID" value="GAI58167.1"/>
    <property type="molecule type" value="Genomic_DNA"/>
</dbReference>
<dbReference type="AlphaFoldDB" id="X1PPG7"/>
<feature type="non-terminal residue" evidence="1">
    <location>
        <position position="1"/>
    </location>
</feature>
<organism evidence="1">
    <name type="scientific">marine sediment metagenome</name>
    <dbReference type="NCBI Taxonomy" id="412755"/>
    <lineage>
        <taxon>unclassified sequences</taxon>
        <taxon>metagenomes</taxon>
        <taxon>ecological metagenomes</taxon>
    </lineage>
</organism>
<comment type="caution">
    <text evidence="1">The sequence shown here is derived from an EMBL/GenBank/DDBJ whole genome shotgun (WGS) entry which is preliminary data.</text>
</comment>
<sequence length="29" mass="3313">TNALGGHLTIVIPKGRYRRARMLIDFPVF</sequence>
<name>X1PPG7_9ZZZZ</name>
<reference evidence="1" key="1">
    <citation type="journal article" date="2014" name="Front. Microbiol.">
        <title>High frequency of phylogenetically diverse reductive dehalogenase-homologous genes in deep subseafloor sedimentary metagenomes.</title>
        <authorList>
            <person name="Kawai M."/>
            <person name="Futagami T."/>
            <person name="Toyoda A."/>
            <person name="Takaki Y."/>
            <person name="Nishi S."/>
            <person name="Hori S."/>
            <person name="Arai W."/>
            <person name="Tsubouchi T."/>
            <person name="Morono Y."/>
            <person name="Uchiyama I."/>
            <person name="Ito T."/>
            <person name="Fujiyama A."/>
            <person name="Inagaki F."/>
            <person name="Takami H."/>
        </authorList>
    </citation>
    <scope>NUCLEOTIDE SEQUENCE</scope>
    <source>
        <strain evidence="1">Expedition CK06-06</strain>
    </source>
</reference>
<protein>
    <submittedName>
        <fullName evidence="1">Uncharacterized protein</fullName>
    </submittedName>
</protein>
<evidence type="ECO:0000313" key="1">
    <source>
        <dbReference type="EMBL" id="GAI58167.1"/>
    </source>
</evidence>